<dbReference type="PANTHER" id="PTHR44196:SF1">
    <property type="entry name" value="DEHYDROGENASE_REDUCTASE SDR FAMILY MEMBER 7B"/>
    <property type="match status" value="1"/>
</dbReference>
<evidence type="ECO:0000313" key="4">
    <source>
        <dbReference type="Proteomes" id="UP001203338"/>
    </source>
</evidence>
<evidence type="ECO:0000313" key="3">
    <source>
        <dbReference type="EMBL" id="MCL6269457.1"/>
    </source>
</evidence>
<gene>
    <name evidence="3" type="ORF">M3P05_05825</name>
</gene>
<sequence>MAACQEQLKDRVVMVSGANRGIGLQVARCFQEAGCCLALGARDIEKLEKSGFTPSDRVLLSSYDALVPGSAEKWLEEIKKHFGRIGILVNNAGVYKKVSPESENEDDLDLMWQVNAKGPWKLTRAALPLLRQDGQGRIVNVLSLSARRVKSEGTTGYGMSKFAAMAHHQGVRLAGWDDGVRAIAVCPGFVATDMAVDVMGSMPDRASSPEAIARWIVNAVTMPNDAVVSELSINPNCEAFC</sequence>
<dbReference type="PRINTS" id="PR00081">
    <property type="entry name" value="GDHRDH"/>
</dbReference>
<keyword evidence="4" id="KW-1185">Reference proteome</keyword>
<dbReference type="Proteomes" id="UP001203338">
    <property type="component" value="Unassembled WGS sequence"/>
</dbReference>
<organism evidence="3 4">
    <name type="scientific">Parendozoicomonas callyspongiae</name>
    <dbReference type="NCBI Taxonomy" id="2942213"/>
    <lineage>
        <taxon>Bacteria</taxon>
        <taxon>Pseudomonadati</taxon>
        <taxon>Pseudomonadota</taxon>
        <taxon>Gammaproteobacteria</taxon>
        <taxon>Oceanospirillales</taxon>
        <taxon>Endozoicomonadaceae</taxon>
        <taxon>Parendozoicomonas</taxon>
    </lineage>
</organism>
<reference evidence="3 4" key="1">
    <citation type="submission" date="2022-05" db="EMBL/GenBank/DDBJ databases">
        <authorList>
            <person name="Park J.-S."/>
        </authorList>
    </citation>
    <scope>NUCLEOTIDE SEQUENCE [LARGE SCALE GENOMIC DNA]</scope>
    <source>
        <strain evidence="3 4">2012CJ34-2</strain>
    </source>
</reference>
<dbReference type="SUPFAM" id="SSF51735">
    <property type="entry name" value="NAD(P)-binding Rossmann-fold domains"/>
    <property type="match status" value="1"/>
</dbReference>
<keyword evidence="2" id="KW-0560">Oxidoreductase</keyword>
<name>A0ABT0PDL3_9GAMM</name>
<evidence type="ECO:0000256" key="1">
    <source>
        <dbReference type="ARBA" id="ARBA00006484"/>
    </source>
</evidence>
<comment type="caution">
    <text evidence="3">The sequence shown here is derived from an EMBL/GenBank/DDBJ whole genome shotgun (WGS) entry which is preliminary data.</text>
</comment>
<dbReference type="PANTHER" id="PTHR44196">
    <property type="entry name" value="DEHYDROGENASE/REDUCTASE SDR FAMILY MEMBER 7B"/>
    <property type="match status" value="1"/>
</dbReference>
<dbReference type="Pfam" id="PF00106">
    <property type="entry name" value="adh_short"/>
    <property type="match status" value="1"/>
</dbReference>
<dbReference type="Gene3D" id="3.40.50.720">
    <property type="entry name" value="NAD(P)-binding Rossmann-like Domain"/>
    <property type="match status" value="1"/>
</dbReference>
<dbReference type="InterPro" id="IPR036291">
    <property type="entry name" value="NAD(P)-bd_dom_sf"/>
</dbReference>
<comment type="similarity">
    <text evidence="1">Belongs to the short-chain dehydrogenases/reductases (SDR) family.</text>
</comment>
<protein>
    <submittedName>
        <fullName evidence="3">SDR family NAD(P)-dependent oxidoreductase</fullName>
    </submittedName>
</protein>
<dbReference type="InterPro" id="IPR002347">
    <property type="entry name" value="SDR_fam"/>
</dbReference>
<dbReference type="RefSeq" id="WP_249698482.1">
    <property type="nucleotide sequence ID" value="NZ_JAMFLX010000006.1"/>
</dbReference>
<proteinExistence type="inferred from homology"/>
<dbReference type="EMBL" id="JAMFLX010000006">
    <property type="protein sequence ID" value="MCL6269457.1"/>
    <property type="molecule type" value="Genomic_DNA"/>
</dbReference>
<accession>A0ABT0PDL3</accession>
<evidence type="ECO:0000256" key="2">
    <source>
        <dbReference type="ARBA" id="ARBA00023002"/>
    </source>
</evidence>